<dbReference type="Pfam" id="PF03621">
    <property type="entry name" value="MbtH"/>
    <property type="match status" value="1"/>
</dbReference>
<keyword evidence="3" id="KW-1185">Reference proteome</keyword>
<dbReference type="PANTHER" id="PTHR38444">
    <property type="entry name" value="ENTEROBACTIN BIOSYNTHESIS PROTEIN YBDZ"/>
    <property type="match status" value="1"/>
</dbReference>
<gene>
    <name evidence="2" type="ORF">M989_03966</name>
</gene>
<evidence type="ECO:0000259" key="1">
    <source>
        <dbReference type="SMART" id="SM00923"/>
    </source>
</evidence>
<dbReference type="GO" id="GO:0019290">
    <property type="term" value="P:siderophore biosynthetic process"/>
    <property type="evidence" value="ECO:0007669"/>
    <property type="project" value="TreeGrafter"/>
</dbReference>
<dbReference type="RefSeq" id="WP_064548172.1">
    <property type="nucleotide sequence ID" value="NZ_LXEU01000079.1"/>
</dbReference>
<dbReference type="Proteomes" id="UP000078386">
    <property type="component" value="Unassembled WGS sequence"/>
</dbReference>
<dbReference type="SMART" id="SM00923">
    <property type="entry name" value="MbtH"/>
    <property type="match status" value="1"/>
</dbReference>
<feature type="domain" description="MbtH-like" evidence="1">
    <location>
        <begin position="5"/>
        <end position="55"/>
    </location>
</feature>
<proteinExistence type="predicted"/>
<dbReference type="InterPro" id="IPR037407">
    <property type="entry name" value="MLP_fam"/>
</dbReference>
<dbReference type="EMBL" id="LXEU01000079">
    <property type="protein sequence ID" value="OAT47372.1"/>
    <property type="molecule type" value="Genomic_DNA"/>
</dbReference>
<name>A0A1B7JHG9_9ENTR</name>
<dbReference type="GO" id="GO:0005829">
    <property type="term" value="C:cytosol"/>
    <property type="evidence" value="ECO:0007669"/>
    <property type="project" value="TreeGrafter"/>
</dbReference>
<dbReference type="SUPFAM" id="SSF160582">
    <property type="entry name" value="MbtH-like"/>
    <property type="match status" value="1"/>
</dbReference>
<dbReference type="InterPro" id="IPR038020">
    <property type="entry name" value="MbtH-like_sf"/>
</dbReference>
<comment type="caution">
    <text evidence="2">The sequence shown here is derived from an EMBL/GenBank/DDBJ whole genome shotgun (WGS) entry which is preliminary data.</text>
</comment>
<sequence length="72" mass="8090">MQVSNPFDVAQGQFYLLQNPQRQFSLWPQQCTLPAGWTVVCQPQPLEACNAWLSAHWTTLTPDHFTASGGRS</sequence>
<protein>
    <submittedName>
        <fullName evidence="2">Putative YbdZ family protein</fullName>
    </submittedName>
</protein>
<dbReference type="PANTHER" id="PTHR38444:SF1">
    <property type="entry name" value="ENTEROBACTIN BIOSYNTHESIS PROTEIN YBDZ"/>
    <property type="match status" value="1"/>
</dbReference>
<accession>A0A1B7JHG9</accession>
<dbReference type="PATRIC" id="fig|1354264.4.peg.4115"/>
<dbReference type="Gene3D" id="3.90.820.10">
    <property type="entry name" value="Structural Genomics, Unknown Function 30-nov-00 1gh9 Mol_id"/>
    <property type="match status" value="1"/>
</dbReference>
<evidence type="ECO:0000313" key="3">
    <source>
        <dbReference type="Proteomes" id="UP000078386"/>
    </source>
</evidence>
<dbReference type="AlphaFoldDB" id="A0A1B7JHG9"/>
<evidence type="ECO:0000313" key="2">
    <source>
        <dbReference type="EMBL" id="OAT47372.1"/>
    </source>
</evidence>
<organism evidence="2 3">
    <name type="scientific">Kluyvera georgiana ATCC 51603</name>
    <dbReference type="NCBI Taxonomy" id="1354264"/>
    <lineage>
        <taxon>Bacteria</taxon>
        <taxon>Pseudomonadati</taxon>
        <taxon>Pseudomonadota</taxon>
        <taxon>Gammaproteobacteria</taxon>
        <taxon>Enterobacterales</taxon>
        <taxon>Enterobacteriaceae</taxon>
        <taxon>Kluyvera</taxon>
    </lineage>
</organism>
<dbReference type="InterPro" id="IPR005153">
    <property type="entry name" value="MbtH-like_dom"/>
</dbReference>
<reference evidence="2 3" key="1">
    <citation type="submission" date="2016-04" db="EMBL/GenBank/DDBJ databases">
        <title>ATOL: Assembling a taxonomically balanced genome-scale reconstruction of the evolutionary history of the Enterobacteriaceae.</title>
        <authorList>
            <person name="Plunkett G.III."/>
            <person name="Neeno-Eckwall E.C."/>
            <person name="Glasner J.D."/>
            <person name="Perna N.T."/>
        </authorList>
    </citation>
    <scope>NUCLEOTIDE SEQUENCE [LARGE SCALE GENOMIC DNA]</scope>
    <source>
        <strain evidence="2 3">ATCC 51603</strain>
    </source>
</reference>